<dbReference type="RefSeq" id="WP_262573539.1">
    <property type="nucleotide sequence ID" value="NZ_JAOQKJ010000003.1"/>
</dbReference>
<dbReference type="InterPro" id="IPR006901">
    <property type="entry name" value="TrmK"/>
</dbReference>
<dbReference type="GO" id="GO:0032259">
    <property type="term" value="P:methylation"/>
    <property type="evidence" value="ECO:0007669"/>
    <property type="project" value="UniProtKB-KW"/>
</dbReference>
<sequence length="260" mass="28939">MNTGKNGLSRRLQAVADLVSPGKRVCDVGCDHGYVSIYLIESGRADAVLAMDVNRGPLERARINVEKHGLTGYITLRLSNGLGAYRTGEAQSLVIAGMGGRLMQSILTKDKEKTEDFEELILQPQSELALFRKFLRTEGYTIVQEEMILEGGKFYPMMKARKKPVYGICQAEGCVSAGDGGQQQSGLPDGITKELADAFGSCLLAKRDPVLYEYIFRQKEDILRLIHAMGGQEESERCRKRREELKAELSLLTQAERLYQ</sequence>
<name>A0ABT2T0A1_9FIRM</name>
<keyword evidence="1" id="KW-0808">Transferase</keyword>
<dbReference type="PANTHER" id="PTHR38451:SF1">
    <property type="entry name" value="TRNA (ADENINE(22)-N(1))-METHYLTRANSFERASE"/>
    <property type="match status" value="1"/>
</dbReference>
<dbReference type="Proteomes" id="UP001652432">
    <property type="component" value="Unassembled WGS sequence"/>
</dbReference>
<reference evidence="1 2" key="1">
    <citation type="journal article" date="2021" name="ISME Commun">
        <title>Automated analysis of genomic sequences facilitates high-throughput and comprehensive description of bacteria.</title>
        <authorList>
            <person name="Hitch T.C.A."/>
        </authorList>
    </citation>
    <scope>NUCLEOTIDE SEQUENCE [LARGE SCALE GENOMIC DNA]</scope>
    <source>
        <strain evidence="1 2">Sanger_18</strain>
    </source>
</reference>
<proteinExistence type="predicted"/>
<dbReference type="GO" id="GO:0008168">
    <property type="term" value="F:methyltransferase activity"/>
    <property type="evidence" value="ECO:0007669"/>
    <property type="project" value="UniProtKB-KW"/>
</dbReference>
<dbReference type="Gene3D" id="3.40.50.150">
    <property type="entry name" value="Vaccinia Virus protein VP39"/>
    <property type="match status" value="1"/>
</dbReference>
<protein>
    <submittedName>
        <fullName evidence="1">Class I SAM-dependent methyltransferase</fullName>
    </submittedName>
</protein>
<comment type="caution">
    <text evidence="1">The sequence shown here is derived from an EMBL/GenBank/DDBJ whole genome shotgun (WGS) entry which is preliminary data.</text>
</comment>
<accession>A0ABT2T0A1</accession>
<keyword evidence="2" id="KW-1185">Reference proteome</keyword>
<gene>
    <name evidence="1" type="ORF">OCV77_04080</name>
</gene>
<dbReference type="EMBL" id="JAOQKJ010000003">
    <property type="protein sequence ID" value="MCU6743687.1"/>
    <property type="molecule type" value="Genomic_DNA"/>
</dbReference>
<dbReference type="InterPro" id="IPR029063">
    <property type="entry name" value="SAM-dependent_MTases_sf"/>
</dbReference>
<dbReference type="PANTHER" id="PTHR38451">
    <property type="entry name" value="TRNA (ADENINE(22)-N(1))-METHYLTRANSFERASE"/>
    <property type="match status" value="1"/>
</dbReference>
<dbReference type="CDD" id="cd02440">
    <property type="entry name" value="AdoMet_MTases"/>
    <property type="match status" value="1"/>
</dbReference>
<organism evidence="1 2">
    <name type="scientific">Suilimivivens aceti</name>
    <dbReference type="NCBI Taxonomy" id="2981774"/>
    <lineage>
        <taxon>Bacteria</taxon>
        <taxon>Bacillati</taxon>
        <taxon>Bacillota</taxon>
        <taxon>Clostridia</taxon>
        <taxon>Lachnospirales</taxon>
        <taxon>Lachnospiraceae</taxon>
        <taxon>Suilimivivens</taxon>
    </lineage>
</organism>
<dbReference type="Pfam" id="PF12847">
    <property type="entry name" value="Methyltransf_18"/>
    <property type="match status" value="1"/>
</dbReference>
<dbReference type="SUPFAM" id="SSF53335">
    <property type="entry name" value="S-adenosyl-L-methionine-dependent methyltransferases"/>
    <property type="match status" value="1"/>
</dbReference>
<keyword evidence="1" id="KW-0489">Methyltransferase</keyword>
<evidence type="ECO:0000313" key="1">
    <source>
        <dbReference type="EMBL" id="MCU6743687.1"/>
    </source>
</evidence>
<dbReference type="PIRSF" id="PIRSF018637">
    <property type="entry name" value="TrmK"/>
    <property type="match status" value="1"/>
</dbReference>
<evidence type="ECO:0000313" key="2">
    <source>
        <dbReference type="Proteomes" id="UP001652432"/>
    </source>
</evidence>